<evidence type="ECO:0000313" key="4">
    <source>
        <dbReference type="Proteomes" id="UP001519271"/>
    </source>
</evidence>
<dbReference type="Proteomes" id="UP001519271">
    <property type="component" value="Unassembled WGS sequence"/>
</dbReference>
<dbReference type="InterPro" id="IPR023393">
    <property type="entry name" value="START-like_dom_sf"/>
</dbReference>
<evidence type="ECO:0000313" key="3">
    <source>
        <dbReference type="EMBL" id="MBP1919319.1"/>
    </source>
</evidence>
<dbReference type="InterPro" id="IPR013538">
    <property type="entry name" value="ASHA1/2-like_C"/>
</dbReference>
<comment type="similarity">
    <text evidence="1">Belongs to the AHA1 family.</text>
</comment>
<protein>
    <submittedName>
        <fullName evidence="3">Uncharacterized protein YndB with AHSA1/START domain</fullName>
    </submittedName>
</protein>
<name>A0ABS4G444_9CLOT</name>
<dbReference type="Gene3D" id="3.30.530.20">
    <property type="match status" value="1"/>
</dbReference>
<comment type="caution">
    <text evidence="3">The sequence shown here is derived from an EMBL/GenBank/DDBJ whole genome shotgun (WGS) entry which is preliminary data.</text>
</comment>
<dbReference type="RefSeq" id="WP_245250584.1">
    <property type="nucleotide sequence ID" value="NZ_JAGGKC010000013.1"/>
</dbReference>
<organism evidence="3 4">
    <name type="scientific">Youngiibacter multivorans</name>
    <dbReference type="NCBI Taxonomy" id="937251"/>
    <lineage>
        <taxon>Bacteria</taxon>
        <taxon>Bacillati</taxon>
        <taxon>Bacillota</taxon>
        <taxon>Clostridia</taxon>
        <taxon>Eubacteriales</taxon>
        <taxon>Clostridiaceae</taxon>
        <taxon>Youngiibacter</taxon>
    </lineage>
</organism>
<sequence length="146" mass="16887">METEKNISITVETKVEASLDKVWECWTEPVHIVNWNNASDDWFTPRAENDLRTGGSFVSRMEARDGSTGFDFGGKYDEVIPKSLIAYTMEDGRKVRITFKEEDGVVRIIETFDAEHTFPPEYQKAGWQAIMDNFRKYVESKYGISR</sequence>
<dbReference type="SUPFAM" id="SSF55961">
    <property type="entry name" value="Bet v1-like"/>
    <property type="match status" value="1"/>
</dbReference>
<dbReference type="EMBL" id="JAGGKC010000013">
    <property type="protein sequence ID" value="MBP1919319.1"/>
    <property type="molecule type" value="Genomic_DNA"/>
</dbReference>
<gene>
    <name evidence="3" type="ORF">J2Z34_001808</name>
</gene>
<keyword evidence="4" id="KW-1185">Reference proteome</keyword>
<reference evidence="3 4" key="1">
    <citation type="submission" date="2021-03" db="EMBL/GenBank/DDBJ databases">
        <title>Genomic Encyclopedia of Type Strains, Phase IV (KMG-IV): sequencing the most valuable type-strain genomes for metagenomic binning, comparative biology and taxonomic classification.</title>
        <authorList>
            <person name="Goeker M."/>
        </authorList>
    </citation>
    <scope>NUCLEOTIDE SEQUENCE [LARGE SCALE GENOMIC DNA]</scope>
    <source>
        <strain evidence="3 4">DSM 6139</strain>
    </source>
</reference>
<evidence type="ECO:0000259" key="2">
    <source>
        <dbReference type="Pfam" id="PF08327"/>
    </source>
</evidence>
<evidence type="ECO:0000256" key="1">
    <source>
        <dbReference type="ARBA" id="ARBA00006817"/>
    </source>
</evidence>
<dbReference type="CDD" id="cd08897">
    <property type="entry name" value="SRPBCC_CalC_Aha1-like_4"/>
    <property type="match status" value="1"/>
</dbReference>
<dbReference type="Pfam" id="PF08327">
    <property type="entry name" value="AHSA1"/>
    <property type="match status" value="1"/>
</dbReference>
<accession>A0ABS4G444</accession>
<proteinExistence type="inferred from homology"/>
<feature type="domain" description="Activator of Hsp90 ATPase homologue 1/2-like C-terminal" evidence="2">
    <location>
        <begin position="17"/>
        <end position="139"/>
    </location>
</feature>